<protein>
    <submittedName>
        <fullName evidence="1">Uncharacterized protein</fullName>
    </submittedName>
</protein>
<evidence type="ECO:0000313" key="2">
    <source>
        <dbReference type="Proteomes" id="UP001152651"/>
    </source>
</evidence>
<sequence length="130" mass="14010">MSDFDSLFDGAMQHADQVIMERMSGSYQLQLKNGSTLDIRAIYDTQLQPATGNNSGTNPRNIDAAYENGLLTVLGARLDRDLIHGATVLTKFGVKTIAQVLYPDATTTTMVLAMPTGGELPTGNGVRFTK</sequence>
<dbReference type="InterPro" id="IPR053734">
    <property type="entry name" value="Phage_Head-Tail_Connect_sf"/>
</dbReference>
<name>A0ABM9FFC0_9ENTR</name>
<dbReference type="Proteomes" id="UP001152651">
    <property type="component" value="Unassembled WGS sequence"/>
</dbReference>
<keyword evidence="2" id="KW-1185">Reference proteome</keyword>
<comment type="caution">
    <text evidence="1">The sequence shown here is derived from an EMBL/GenBank/DDBJ whole genome shotgun (WGS) entry which is preliminary data.</text>
</comment>
<evidence type="ECO:0000313" key="1">
    <source>
        <dbReference type="EMBL" id="CAH6661961.1"/>
    </source>
</evidence>
<gene>
    <name evidence="1" type="ORF">FBBNIHIM_22905</name>
</gene>
<dbReference type="RefSeq" id="WP_253899132.1">
    <property type="nucleotide sequence ID" value="NZ_CALSBS010000033.1"/>
</dbReference>
<dbReference type="EMBL" id="CALSBS010000033">
    <property type="protein sequence ID" value="CAH6661961.1"/>
    <property type="molecule type" value="Genomic_DNA"/>
</dbReference>
<reference evidence="1" key="1">
    <citation type="submission" date="2022-05" db="EMBL/GenBank/DDBJ databases">
        <authorList>
            <person name="Blom J."/>
        </authorList>
    </citation>
    <scope>NUCLEOTIDE SEQUENCE</scope>
    <source>
        <strain evidence="1">Type strain: CPO20170097</strain>
    </source>
</reference>
<organism evidence="1 2">
    <name type="scientific">Pseudocitrobacter vendiensis</name>
    <dbReference type="NCBI Taxonomy" id="2488306"/>
    <lineage>
        <taxon>Bacteria</taxon>
        <taxon>Pseudomonadati</taxon>
        <taxon>Pseudomonadota</taxon>
        <taxon>Gammaproteobacteria</taxon>
        <taxon>Enterobacterales</taxon>
        <taxon>Enterobacteriaceae</taxon>
        <taxon>Pseudocitrobacter</taxon>
    </lineage>
</organism>
<dbReference type="Gene3D" id="2.40.10.180">
    <property type="entry name" value="Phage tail proteins"/>
    <property type="match status" value="1"/>
</dbReference>
<proteinExistence type="predicted"/>
<accession>A0ABM9FFC0</accession>